<feature type="compositionally biased region" description="Low complexity" evidence="8">
    <location>
        <begin position="70"/>
        <end position="81"/>
    </location>
</feature>
<evidence type="ECO:0000256" key="5">
    <source>
        <dbReference type="ARBA" id="ARBA00034746"/>
    </source>
</evidence>
<feature type="compositionally biased region" description="Acidic residues" evidence="8">
    <location>
        <begin position="60"/>
        <end position="69"/>
    </location>
</feature>
<evidence type="ECO:0000256" key="4">
    <source>
        <dbReference type="ARBA" id="ARBA00034697"/>
    </source>
</evidence>
<feature type="transmembrane region" description="Helical" evidence="9">
    <location>
        <begin position="158"/>
        <end position="177"/>
    </location>
</feature>
<dbReference type="PANTHER" id="PTHR12883">
    <property type="entry name" value="ADIPOCYTE-SPECIFIC PROTEIN 4-RELATED"/>
    <property type="match status" value="1"/>
</dbReference>
<name>A0AAV2PXC9_MEGNR</name>
<feature type="compositionally biased region" description="Acidic residues" evidence="8">
    <location>
        <begin position="95"/>
        <end position="117"/>
    </location>
</feature>
<dbReference type="PANTHER" id="PTHR12883:SF0">
    <property type="entry name" value="PAT COMPLEX SUBUNIT CCDC47"/>
    <property type="match status" value="1"/>
</dbReference>
<comment type="similarity">
    <text evidence="5">Belongs to the CCDC47 family.</text>
</comment>
<evidence type="ECO:0000256" key="9">
    <source>
        <dbReference type="SAM" id="Phobius"/>
    </source>
</evidence>
<evidence type="ECO:0000256" key="7">
    <source>
        <dbReference type="ARBA" id="ARBA00034902"/>
    </source>
</evidence>
<dbReference type="Proteomes" id="UP001497623">
    <property type="component" value="Unassembled WGS sequence"/>
</dbReference>
<protein>
    <recommendedName>
        <fullName evidence="6">PAT complex subunit CCDC47</fullName>
    </recommendedName>
    <alternativeName>
        <fullName evidence="7">Coiled-coil domain-containing protein 47</fullName>
    </alternativeName>
</protein>
<evidence type="ECO:0000313" key="10">
    <source>
        <dbReference type="EMBL" id="CAL4065220.1"/>
    </source>
</evidence>
<gene>
    <name evidence="10" type="ORF">MNOR_LOCUS4660</name>
</gene>
<feature type="region of interest" description="Disordered" evidence="8">
    <location>
        <begin position="60"/>
        <end position="117"/>
    </location>
</feature>
<dbReference type="EMBL" id="CAXKWB010001722">
    <property type="protein sequence ID" value="CAL4065220.1"/>
    <property type="molecule type" value="Genomic_DNA"/>
</dbReference>
<organism evidence="10 11">
    <name type="scientific">Meganyctiphanes norvegica</name>
    <name type="common">Northern krill</name>
    <name type="synonym">Thysanopoda norvegica</name>
    <dbReference type="NCBI Taxonomy" id="48144"/>
    <lineage>
        <taxon>Eukaryota</taxon>
        <taxon>Metazoa</taxon>
        <taxon>Ecdysozoa</taxon>
        <taxon>Arthropoda</taxon>
        <taxon>Crustacea</taxon>
        <taxon>Multicrustacea</taxon>
        <taxon>Malacostraca</taxon>
        <taxon>Eumalacostraca</taxon>
        <taxon>Eucarida</taxon>
        <taxon>Euphausiacea</taxon>
        <taxon>Euphausiidae</taxon>
        <taxon>Meganyctiphanes</taxon>
    </lineage>
</organism>
<dbReference type="AlphaFoldDB" id="A0AAV2PXC9"/>
<reference evidence="10 11" key="1">
    <citation type="submission" date="2024-05" db="EMBL/GenBank/DDBJ databases">
        <authorList>
            <person name="Wallberg A."/>
        </authorList>
    </citation>
    <scope>NUCLEOTIDE SEQUENCE [LARGE SCALE GENOMIC DNA]</scope>
</reference>
<dbReference type="GO" id="GO:0005509">
    <property type="term" value="F:calcium ion binding"/>
    <property type="evidence" value="ECO:0007669"/>
    <property type="project" value="InterPro"/>
</dbReference>
<keyword evidence="11" id="KW-1185">Reference proteome</keyword>
<feature type="non-terminal residue" evidence="10">
    <location>
        <position position="1"/>
    </location>
</feature>
<keyword evidence="2 9" id="KW-1133">Transmembrane helix</keyword>
<evidence type="ECO:0000256" key="2">
    <source>
        <dbReference type="ARBA" id="ARBA00022989"/>
    </source>
</evidence>
<proteinExistence type="inferred from homology"/>
<evidence type="ECO:0000256" key="6">
    <source>
        <dbReference type="ARBA" id="ARBA00034875"/>
    </source>
</evidence>
<feature type="transmembrane region" description="Helical" evidence="9">
    <location>
        <begin position="27"/>
        <end position="43"/>
    </location>
</feature>
<keyword evidence="3 9" id="KW-0472">Membrane</keyword>
<comment type="subcellular location">
    <subcellularLocation>
        <location evidence="4">Rough endoplasmic reticulum membrane</location>
        <topology evidence="4">Single-pass type I membrane protein</topology>
    </subcellularLocation>
</comment>
<sequence>SLSGRKPSAAVCIVVIRRLDIEPMMRLLLVLWFIGCLAAYVIAKEYEDNDFAEFEMFEEEDVIEEEEESQSSSSKSQGSEESQAEAREKYQDTVLQDDDEEAMVEEEDENDEFNQYDEDEFVLPVNDEKSPGSKKNQKETKLHIVPVPPHLRSNWDSFYLEMLMVAGLVVYFINFIVGKSKNQKLANVWYSSHMSLLDQNFALVGDDGKNPIENPGIHKESENVYTLWCSGRTSVEGMLVELKFIKRQDMIGIISQLIRPSCDQLIVKVTMDEIDTFVFCMATKKTAQKLSKDMTDISSFCPEKKSVDKYGLSTNFVVMSELGEVASAVLGDPKICAIINKFPGLLDYLHFSDQYSGPKQPESSKPGKFTEIPKYIIF</sequence>
<dbReference type="GO" id="GO:0032469">
    <property type="term" value="P:endoplasmic reticulum calcium ion homeostasis"/>
    <property type="evidence" value="ECO:0007669"/>
    <property type="project" value="InterPro"/>
</dbReference>
<dbReference type="Pfam" id="PF07946">
    <property type="entry name" value="CCDC47"/>
    <property type="match status" value="1"/>
</dbReference>
<accession>A0AAV2PXC9</accession>
<evidence type="ECO:0000256" key="8">
    <source>
        <dbReference type="SAM" id="MobiDB-lite"/>
    </source>
</evidence>
<dbReference type="InterPro" id="IPR012879">
    <property type="entry name" value="CCDC47"/>
</dbReference>
<keyword evidence="1 9" id="KW-0812">Transmembrane</keyword>
<evidence type="ECO:0000313" key="11">
    <source>
        <dbReference type="Proteomes" id="UP001497623"/>
    </source>
</evidence>
<evidence type="ECO:0000256" key="1">
    <source>
        <dbReference type="ARBA" id="ARBA00022692"/>
    </source>
</evidence>
<comment type="caution">
    <text evidence="10">The sequence shown here is derived from an EMBL/GenBank/DDBJ whole genome shotgun (WGS) entry which is preliminary data.</text>
</comment>
<evidence type="ECO:0000256" key="3">
    <source>
        <dbReference type="ARBA" id="ARBA00023136"/>
    </source>
</evidence>
<dbReference type="GO" id="GO:0030867">
    <property type="term" value="C:rough endoplasmic reticulum membrane"/>
    <property type="evidence" value="ECO:0007669"/>
    <property type="project" value="UniProtKB-SubCell"/>
</dbReference>
<feature type="non-terminal residue" evidence="10">
    <location>
        <position position="378"/>
    </location>
</feature>